<dbReference type="EMBL" id="BAABFT010000003">
    <property type="protein sequence ID" value="GAA4317582.1"/>
    <property type="molecule type" value="Genomic_DNA"/>
</dbReference>
<protein>
    <recommendedName>
        <fullName evidence="4">6-bladed beta-propeller protein</fullName>
    </recommendedName>
</protein>
<dbReference type="RefSeq" id="WP_345210424.1">
    <property type="nucleotide sequence ID" value="NZ_BAABFT010000003.1"/>
</dbReference>
<dbReference type="Proteomes" id="UP001500582">
    <property type="component" value="Unassembled WGS sequence"/>
</dbReference>
<evidence type="ECO:0000313" key="2">
    <source>
        <dbReference type="EMBL" id="GAA4317582.1"/>
    </source>
</evidence>
<reference evidence="3" key="1">
    <citation type="journal article" date="2019" name="Int. J. Syst. Evol. Microbiol.">
        <title>The Global Catalogue of Microorganisms (GCM) 10K type strain sequencing project: providing services to taxonomists for standard genome sequencing and annotation.</title>
        <authorList>
            <consortium name="The Broad Institute Genomics Platform"/>
            <consortium name="The Broad Institute Genome Sequencing Center for Infectious Disease"/>
            <person name="Wu L."/>
            <person name="Ma J."/>
        </authorList>
    </citation>
    <scope>NUCLEOTIDE SEQUENCE [LARGE SCALE GENOMIC DNA]</scope>
    <source>
        <strain evidence="3">JCM 17705</strain>
    </source>
</reference>
<name>A0ABP8G5T8_9SPHI</name>
<gene>
    <name evidence="2" type="ORF">GCM10023149_15210</name>
</gene>
<comment type="caution">
    <text evidence="2">The sequence shown here is derived from an EMBL/GenBank/DDBJ whole genome shotgun (WGS) entry which is preliminary data.</text>
</comment>
<evidence type="ECO:0000256" key="1">
    <source>
        <dbReference type="SAM" id="SignalP"/>
    </source>
</evidence>
<proteinExistence type="predicted"/>
<organism evidence="2 3">
    <name type="scientific">Mucilaginibacter gynuensis</name>
    <dbReference type="NCBI Taxonomy" id="1302236"/>
    <lineage>
        <taxon>Bacteria</taxon>
        <taxon>Pseudomonadati</taxon>
        <taxon>Bacteroidota</taxon>
        <taxon>Sphingobacteriia</taxon>
        <taxon>Sphingobacteriales</taxon>
        <taxon>Sphingobacteriaceae</taxon>
        <taxon>Mucilaginibacter</taxon>
    </lineage>
</organism>
<keyword evidence="3" id="KW-1185">Reference proteome</keyword>
<evidence type="ECO:0000313" key="3">
    <source>
        <dbReference type="Proteomes" id="UP001500582"/>
    </source>
</evidence>
<accession>A0ABP8G5T8</accession>
<feature type="chain" id="PRO_5045039792" description="6-bladed beta-propeller protein" evidence="1">
    <location>
        <begin position="25"/>
        <end position="421"/>
    </location>
</feature>
<keyword evidence="1" id="KW-0732">Signal</keyword>
<dbReference type="Pfam" id="PF17170">
    <property type="entry name" value="DUF5128"/>
    <property type="match status" value="1"/>
</dbReference>
<evidence type="ECO:0008006" key="4">
    <source>
        <dbReference type="Google" id="ProtNLM"/>
    </source>
</evidence>
<sequence length="421" mass="49230">MKPKKTLVLIILFFLFPLALLAQASLPDSSKLVKLRIDPVNSLGASVSDVFSEVEFIPLETSKDCLFGNIENLKIVDDHFVFFDYDTRSVYIFTAQGKYKTKIDAKKVPQERSKKEENNFYGFVVEQVDGKDRIGIYTRKTMFFFDLDAKLVKKVSHDDPVRKNNRPKTYFKSQDAYVETYHLEKKDKDSIYYEIVTYNNNKETGKYFSYNPDKFRTDSPIGNGTGVFDYGADKEMFFVRPHDYTLYLATPDKLYMAYRFIFPFSLTLPADFSTAEEYKGKKFEYLRKNDKKIYGIGNTYQIGDNLFFKTHQMEFNQSQKNSFVYNFKNGRLLSMVDLQPDTLSQFLPVTDAGLGYDFRQRGFQLYKDGYFYTTYSSLVLYTVKDQNADKKRTYDDRLTQTFKKGSRKDNPIIVKLKPKTN</sequence>
<feature type="signal peptide" evidence="1">
    <location>
        <begin position="1"/>
        <end position="24"/>
    </location>
</feature>